<dbReference type="FunFam" id="4.10.1250.10:FF:000001">
    <property type="entry name" value="Aminomethyltransferase"/>
    <property type="match status" value="1"/>
</dbReference>
<dbReference type="EC" id="2.1.2.10" evidence="2 7"/>
<evidence type="ECO:0000256" key="2">
    <source>
        <dbReference type="ARBA" id="ARBA00012616"/>
    </source>
</evidence>
<evidence type="ECO:0000256" key="3">
    <source>
        <dbReference type="ARBA" id="ARBA00022576"/>
    </source>
</evidence>
<dbReference type="SUPFAM" id="SSF101790">
    <property type="entry name" value="Aminomethyltransferase beta-barrel domain"/>
    <property type="match status" value="1"/>
</dbReference>
<reference evidence="13" key="1">
    <citation type="submission" date="2016-10" db="EMBL/GenBank/DDBJ databases">
        <authorList>
            <person name="Varghese N."/>
            <person name="Submissions S."/>
        </authorList>
    </citation>
    <scope>NUCLEOTIDE SEQUENCE [LARGE SCALE GENOMIC DNA]</scope>
    <source>
        <strain evidence="13">BP1-148</strain>
    </source>
</reference>
<dbReference type="SUPFAM" id="SSF103025">
    <property type="entry name" value="Folate-binding domain"/>
    <property type="match status" value="1"/>
</dbReference>
<comment type="function">
    <text evidence="7">The glycine cleavage system catalyzes the degradation of glycine.</text>
</comment>
<dbReference type="PANTHER" id="PTHR43757:SF2">
    <property type="entry name" value="AMINOMETHYLTRANSFERASE, MITOCHONDRIAL"/>
    <property type="match status" value="1"/>
</dbReference>
<dbReference type="NCBIfam" id="NF001567">
    <property type="entry name" value="PRK00389.1"/>
    <property type="match status" value="1"/>
</dbReference>
<evidence type="ECO:0000313" key="12">
    <source>
        <dbReference type="EMBL" id="SDG37675.1"/>
    </source>
</evidence>
<dbReference type="Proteomes" id="UP000198779">
    <property type="component" value="Unassembled WGS sequence"/>
</dbReference>
<name>A0A1G7TQU9_9BACT</name>
<dbReference type="HAMAP" id="MF_00259">
    <property type="entry name" value="GcvT"/>
    <property type="match status" value="1"/>
</dbReference>
<feature type="binding site" evidence="8">
    <location>
        <position position="203"/>
    </location>
    <ligand>
        <name>substrate</name>
    </ligand>
</feature>
<dbReference type="GO" id="GO:0008483">
    <property type="term" value="F:transaminase activity"/>
    <property type="evidence" value="ECO:0007669"/>
    <property type="project" value="UniProtKB-KW"/>
</dbReference>
<dbReference type="Gene3D" id="2.40.30.110">
    <property type="entry name" value="Aminomethyltransferase beta-barrel domains"/>
    <property type="match status" value="1"/>
</dbReference>
<proteinExistence type="inferred from homology"/>
<keyword evidence="9" id="KW-0812">Transmembrane</keyword>
<evidence type="ECO:0000256" key="4">
    <source>
        <dbReference type="ARBA" id="ARBA00022679"/>
    </source>
</evidence>
<dbReference type="InterPro" id="IPR013977">
    <property type="entry name" value="GcvT_C"/>
</dbReference>
<dbReference type="GO" id="GO:0005829">
    <property type="term" value="C:cytosol"/>
    <property type="evidence" value="ECO:0007669"/>
    <property type="project" value="TreeGrafter"/>
</dbReference>
<dbReference type="AlphaFoldDB" id="A0A1G7TQU9"/>
<dbReference type="InterPro" id="IPR029043">
    <property type="entry name" value="GcvT/YgfZ_C"/>
</dbReference>
<keyword evidence="3 7" id="KW-0032">Aminotransferase</keyword>
<dbReference type="PANTHER" id="PTHR43757">
    <property type="entry name" value="AMINOMETHYLTRANSFERASE"/>
    <property type="match status" value="1"/>
</dbReference>
<dbReference type="GO" id="GO:0004047">
    <property type="term" value="F:aminomethyltransferase activity"/>
    <property type="evidence" value="ECO:0007669"/>
    <property type="project" value="UniProtKB-UniRule"/>
</dbReference>
<dbReference type="EMBL" id="FNCQ01000003">
    <property type="protein sequence ID" value="SDG37675.1"/>
    <property type="molecule type" value="Genomic_DNA"/>
</dbReference>
<comment type="catalytic activity">
    <reaction evidence="6 7">
        <text>N(6)-[(R)-S(8)-aminomethyldihydrolipoyl]-L-lysyl-[protein] + (6S)-5,6,7,8-tetrahydrofolate = N(6)-[(R)-dihydrolipoyl]-L-lysyl-[protein] + (6R)-5,10-methylene-5,6,7,8-tetrahydrofolate + NH4(+)</text>
        <dbReference type="Rhea" id="RHEA:16945"/>
        <dbReference type="Rhea" id="RHEA-COMP:10475"/>
        <dbReference type="Rhea" id="RHEA-COMP:10492"/>
        <dbReference type="ChEBI" id="CHEBI:15636"/>
        <dbReference type="ChEBI" id="CHEBI:28938"/>
        <dbReference type="ChEBI" id="CHEBI:57453"/>
        <dbReference type="ChEBI" id="CHEBI:83100"/>
        <dbReference type="ChEBI" id="CHEBI:83143"/>
        <dbReference type="EC" id="2.1.2.10"/>
    </reaction>
</comment>
<dbReference type="Gene3D" id="4.10.1250.10">
    <property type="entry name" value="Aminomethyltransferase fragment"/>
    <property type="match status" value="1"/>
</dbReference>
<accession>A0A1G7TQU9</accession>
<dbReference type="GO" id="GO:0032259">
    <property type="term" value="P:methylation"/>
    <property type="evidence" value="ECO:0007669"/>
    <property type="project" value="UniProtKB-KW"/>
</dbReference>
<dbReference type="InterPro" id="IPR006222">
    <property type="entry name" value="GCVT_N"/>
</dbReference>
<dbReference type="GO" id="GO:0008168">
    <property type="term" value="F:methyltransferase activity"/>
    <property type="evidence" value="ECO:0007669"/>
    <property type="project" value="UniProtKB-KW"/>
</dbReference>
<feature type="transmembrane region" description="Helical" evidence="9">
    <location>
        <begin position="21"/>
        <end position="42"/>
    </location>
</feature>
<dbReference type="RefSeq" id="WP_091815088.1">
    <property type="nucleotide sequence ID" value="NZ_FNCQ01000003.1"/>
</dbReference>
<evidence type="ECO:0000256" key="6">
    <source>
        <dbReference type="ARBA" id="ARBA00047665"/>
    </source>
</evidence>
<protein>
    <recommendedName>
        <fullName evidence="2 7">Aminomethyltransferase</fullName>
        <ecNumber evidence="2 7">2.1.2.10</ecNumber>
    </recommendedName>
    <alternativeName>
        <fullName evidence="5 7">Glycine cleavage system T protein</fullName>
    </alternativeName>
</protein>
<evidence type="ECO:0000256" key="5">
    <source>
        <dbReference type="ARBA" id="ARBA00031395"/>
    </source>
</evidence>
<keyword evidence="12" id="KW-0489">Methyltransferase</keyword>
<dbReference type="NCBIfam" id="TIGR00528">
    <property type="entry name" value="gcvT"/>
    <property type="match status" value="1"/>
</dbReference>
<dbReference type="Pfam" id="PF01571">
    <property type="entry name" value="GCV_T"/>
    <property type="match status" value="1"/>
</dbReference>
<evidence type="ECO:0000256" key="1">
    <source>
        <dbReference type="ARBA" id="ARBA00008609"/>
    </source>
</evidence>
<dbReference type="FunFam" id="3.30.70.1400:FF:000001">
    <property type="entry name" value="Aminomethyltransferase"/>
    <property type="match status" value="1"/>
</dbReference>
<comment type="similarity">
    <text evidence="1 7">Belongs to the GcvT family.</text>
</comment>
<dbReference type="Pfam" id="PF08669">
    <property type="entry name" value="GCV_T_C"/>
    <property type="match status" value="1"/>
</dbReference>
<evidence type="ECO:0000313" key="13">
    <source>
        <dbReference type="Proteomes" id="UP000198779"/>
    </source>
</evidence>
<keyword evidence="13" id="KW-1185">Reference proteome</keyword>
<dbReference type="GO" id="GO:0019464">
    <property type="term" value="P:glycine decarboxylation via glycine cleavage system"/>
    <property type="evidence" value="ECO:0007669"/>
    <property type="project" value="UniProtKB-UniRule"/>
</dbReference>
<keyword evidence="4 7" id="KW-0808">Transferase</keyword>
<keyword evidence="9" id="KW-1133">Transmembrane helix</keyword>
<dbReference type="PIRSF" id="PIRSF006487">
    <property type="entry name" value="GcvT"/>
    <property type="match status" value="1"/>
</dbReference>
<evidence type="ECO:0000256" key="9">
    <source>
        <dbReference type="SAM" id="Phobius"/>
    </source>
</evidence>
<evidence type="ECO:0000259" key="10">
    <source>
        <dbReference type="Pfam" id="PF01571"/>
    </source>
</evidence>
<evidence type="ECO:0000256" key="8">
    <source>
        <dbReference type="PIRSR" id="PIRSR006487-1"/>
    </source>
</evidence>
<dbReference type="InterPro" id="IPR028896">
    <property type="entry name" value="GcvT/YgfZ/DmdA"/>
</dbReference>
<dbReference type="GO" id="GO:0005960">
    <property type="term" value="C:glycine cleavage complex"/>
    <property type="evidence" value="ECO:0007669"/>
    <property type="project" value="InterPro"/>
</dbReference>
<organism evidence="12 13">
    <name type="scientific">Prevotella communis</name>
    <dbReference type="NCBI Taxonomy" id="2913614"/>
    <lineage>
        <taxon>Bacteria</taxon>
        <taxon>Pseudomonadati</taxon>
        <taxon>Bacteroidota</taxon>
        <taxon>Bacteroidia</taxon>
        <taxon>Bacteroidales</taxon>
        <taxon>Prevotellaceae</taxon>
        <taxon>Prevotella</taxon>
    </lineage>
</organism>
<dbReference type="Gene3D" id="3.30.1360.120">
    <property type="entry name" value="Probable tRNA modification gtpase trme, domain 1"/>
    <property type="match status" value="1"/>
</dbReference>
<evidence type="ECO:0000256" key="7">
    <source>
        <dbReference type="HAMAP-Rule" id="MF_00259"/>
    </source>
</evidence>
<evidence type="ECO:0000259" key="11">
    <source>
        <dbReference type="Pfam" id="PF08669"/>
    </source>
</evidence>
<comment type="subunit">
    <text evidence="7">The glycine cleavage system is composed of four proteins: P, T, L and H.</text>
</comment>
<gene>
    <name evidence="7" type="primary">gcvT</name>
    <name evidence="12" type="ORF">SAMN04487901_103104</name>
</gene>
<keyword evidence="9" id="KW-0472">Membrane</keyword>
<feature type="domain" description="GCVT N-terminal" evidence="10">
    <location>
        <begin position="16"/>
        <end position="266"/>
    </location>
</feature>
<dbReference type="InterPro" id="IPR022903">
    <property type="entry name" value="GcvT_bac"/>
</dbReference>
<dbReference type="STRING" id="645274.SAMN04487901_103104"/>
<dbReference type="Gene3D" id="3.30.70.1400">
    <property type="entry name" value="Aminomethyltransferase beta-barrel domains"/>
    <property type="match status" value="1"/>
</dbReference>
<dbReference type="InterPro" id="IPR006223">
    <property type="entry name" value="GcvT"/>
</dbReference>
<feature type="domain" description="Aminomethyltransferase C-terminal" evidence="11">
    <location>
        <begin position="285"/>
        <end position="363"/>
    </location>
</feature>
<dbReference type="InterPro" id="IPR027266">
    <property type="entry name" value="TrmE/GcvT-like"/>
</dbReference>
<sequence length="369" mass="41170">MGIKTEPVRKDKRTCLYERHVALGATMVSFGGFDMPLLYQYAGIAPEHMAVREHAGLFDVSHMGEVTVKGPDAERYVQHIFTNDIAHAPIGKIYYGMMCYENGGTVDDLLVYKMAENDFFLVINAANIDKDWAWMQQNAKGFDIDLQNRSDYYGQIALQGPEAEHIMETVLNLPCSELAFYTVKTIGDVIVSRTGYTGEDGFEVYASHEYIQQCWDKLIDAGVQACGLGCRDTLRFEVGLPLYGDELSEDITPIMAGLGMFVKLDKEEFIGKDALARQKAEGPARKLVGIELLDRAIPRHGYPVLNMEGEPIGEVTTGYHGISVDKSVCMALVDAQYAALGTDVQIQIRKKVFPGKVVKKQFYSKNYKK</sequence>